<evidence type="ECO:0000256" key="1">
    <source>
        <dbReference type="ARBA" id="ARBA00004123"/>
    </source>
</evidence>
<evidence type="ECO:0000256" key="4">
    <source>
        <dbReference type="ARBA" id="ARBA00015336"/>
    </source>
</evidence>
<keyword evidence="11" id="KW-1185">Reference proteome</keyword>
<dbReference type="InterPro" id="IPR016024">
    <property type="entry name" value="ARM-type_fold"/>
</dbReference>
<evidence type="ECO:0000259" key="8">
    <source>
        <dbReference type="Pfam" id="PF24436"/>
    </source>
</evidence>
<feature type="domain" description="Integrator complex subunit 7 helical bundle" evidence="9">
    <location>
        <begin position="526"/>
        <end position="704"/>
    </location>
</feature>
<dbReference type="EMBL" id="CAJHNH020000546">
    <property type="protein sequence ID" value="CAG5118380.1"/>
    <property type="molecule type" value="Genomic_DNA"/>
</dbReference>
<name>A0A8S3YTF0_9EUPU</name>
<protein>
    <recommendedName>
        <fullName evidence="4">Integrator complex subunit 7</fullName>
    </recommendedName>
</protein>
<dbReference type="PANTHER" id="PTHR13322">
    <property type="entry name" value="C1ORF73 PROTEIN"/>
    <property type="match status" value="1"/>
</dbReference>
<gene>
    <name evidence="10" type="ORF">CUNI_LOCUS3938</name>
</gene>
<keyword evidence="6" id="KW-0539">Nucleus</keyword>
<evidence type="ECO:0000256" key="3">
    <source>
        <dbReference type="ARBA" id="ARBA00008565"/>
    </source>
</evidence>
<dbReference type="Proteomes" id="UP000678393">
    <property type="component" value="Unassembled WGS sequence"/>
</dbReference>
<dbReference type="AlphaFoldDB" id="A0A8S3YTF0"/>
<dbReference type="InterPro" id="IPR056517">
    <property type="entry name" value="INTS7_HB"/>
</dbReference>
<evidence type="ECO:0000313" key="11">
    <source>
        <dbReference type="Proteomes" id="UP000678393"/>
    </source>
</evidence>
<evidence type="ECO:0000259" key="7">
    <source>
        <dbReference type="Pfam" id="PF22965"/>
    </source>
</evidence>
<feature type="domain" description="Integrator complex subunit 7 N-terminal" evidence="8">
    <location>
        <begin position="25"/>
        <end position="523"/>
    </location>
</feature>
<dbReference type="GO" id="GO:0032039">
    <property type="term" value="C:integrator complex"/>
    <property type="evidence" value="ECO:0007669"/>
    <property type="project" value="InterPro"/>
</dbReference>
<comment type="caution">
    <text evidence="10">The sequence shown here is derived from an EMBL/GenBank/DDBJ whole genome shotgun (WGS) entry which is preliminary data.</text>
</comment>
<dbReference type="Pfam" id="PF22965">
    <property type="entry name" value="INTS7_C"/>
    <property type="match status" value="1"/>
</dbReference>
<dbReference type="PANTHER" id="PTHR13322:SF2">
    <property type="entry name" value="INTEGRATOR COMPLEX SUBUNIT 7"/>
    <property type="match status" value="1"/>
</dbReference>
<proteinExistence type="inferred from homology"/>
<keyword evidence="5" id="KW-0963">Cytoplasm</keyword>
<dbReference type="InterPro" id="IPR056516">
    <property type="entry name" value="INTS7_N"/>
</dbReference>
<dbReference type="InterPro" id="IPR033060">
    <property type="entry name" value="INTS7"/>
</dbReference>
<dbReference type="GO" id="GO:0005737">
    <property type="term" value="C:cytoplasm"/>
    <property type="evidence" value="ECO:0007669"/>
    <property type="project" value="UniProtKB-SubCell"/>
</dbReference>
<organism evidence="10 11">
    <name type="scientific">Candidula unifasciata</name>
    <dbReference type="NCBI Taxonomy" id="100452"/>
    <lineage>
        <taxon>Eukaryota</taxon>
        <taxon>Metazoa</taxon>
        <taxon>Spiralia</taxon>
        <taxon>Lophotrochozoa</taxon>
        <taxon>Mollusca</taxon>
        <taxon>Gastropoda</taxon>
        <taxon>Heterobranchia</taxon>
        <taxon>Euthyneura</taxon>
        <taxon>Panpulmonata</taxon>
        <taxon>Eupulmonata</taxon>
        <taxon>Stylommatophora</taxon>
        <taxon>Helicina</taxon>
        <taxon>Helicoidea</taxon>
        <taxon>Geomitridae</taxon>
        <taxon>Candidula</taxon>
    </lineage>
</organism>
<comment type="subcellular location">
    <subcellularLocation>
        <location evidence="2">Cytoplasm</location>
    </subcellularLocation>
    <subcellularLocation>
        <location evidence="1">Nucleus</location>
    </subcellularLocation>
</comment>
<evidence type="ECO:0000313" key="10">
    <source>
        <dbReference type="EMBL" id="CAG5118380.1"/>
    </source>
</evidence>
<dbReference type="GO" id="GO:0034472">
    <property type="term" value="P:snRNA 3'-end processing"/>
    <property type="evidence" value="ECO:0007669"/>
    <property type="project" value="TreeGrafter"/>
</dbReference>
<evidence type="ECO:0000256" key="2">
    <source>
        <dbReference type="ARBA" id="ARBA00004496"/>
    </source>
</evidence>
<sequence length="966" mass="105796">MATLGNNRQIASISFEQEQDANSALAELDKAIRSGQIGVQCEAVVKTPRLFEKYPFPILINSAMLKLADVFHAGNNFIRLCILRVAQQSEKHLDKIFTVDEFTRRIFGVIHSNDPVARAITLRTLGSVASIISEKQNVHHSVILCLDSHNAVEVEAAIFAAEKFCEKSKTFAANVCSKIGVMIAGLATPSEMKLKLIPILQHMHHDTETATKAMDLCQSLLTSFPAGKFVMLTLCTMTQLTIKSLLNIQDHVTRLLTYLTSDPRSSVKAVCLDNLRQIALRAAYLWTSQNLEDIAKFTFQTSSLVLKVKAVCVLNAVCGSVAVTLISLPPDTAVLEVCREFCYHPNTELATQAVQLLTNLSKFKCVPCNLTPEAVGAIQAHILLQAGSTEEKHLTYLKMILRCAVEICKGCTDVSDMIVQTLTNLIGLSEEASQLYICECLAAVGAECPSALDAVSPHILASLTTAISDSSRDITQVHMCTLLFQAGCQKPMSAPIHGQVVACISRASPWVAYKVARQAMRYCQYQVAYDILSSLSLKAVTEHVHYWLLGLQHSCAAENHLKQVKGDNSDLVACIADAVEMYVKSHVTLKAAGTPTNPLEFSCAYVNLRRNILEAHHLLLLSCLSFSAKPPPAISTALALTNEQEGLRWTHVAQQLEKCLKDYNEASLLASTLYKSAFDADPGSLLNINVLQQCCDCMKSVISTIISTIHTGKSNLGERQFMTSVKDEMKSYMSSGVSSVISVMKDISAAMDKLLPDNSSTGAISYKLMDILSWSVASFVRASPSYPRFFYQTLQNTVIKLAVSPQQSPNQEPIPLRADTHLSLKVEGVVQLGERPALFREVSSVVISVSTNLVTRSTSTVPTGKVNETTSVQLSQTVQPHNDYFMTSFVLPFPVLGIHTAKIEAGVVDENGVIWNTGPRATVSVRSYDENIQRQQQQQHQQLRAAARAQQTSSSQQMHYAQGTHT</sequence>
<evidence type="ECO:0000259" key="9">
    <source>
        <dbReference type="Pfam" id="PF24437"/>
    </source>
</evidence>
<dbReference type="Pfam" id="PF24437">
    <property type="entry name" value="INTS7_HB"/>
    <property type="match status" value="1"/>
</dbReference>
<evidence type="ECO:0000256" key="6">
    <source>
        <dbReference type="ARBA" id="ARBA00023242"/>
    </source>
</evidence>
<dbReference type="SUPFAM" id="SSF48371">
    <property type="entry name" value="ARM repeat"/>
    <property type="match status" value="1"/>
</dbReference>
<comment type="similarity">
    <text evidence="3">Belongs to the Integrator subunit 7 family.</text>
</comment>
<accession>A0A8S3YTF0</accession>
<evidence type="ECO:0000256" key="5">
    <source>
        <dbReference type="ARBA" id="ARBA00022490"/>
    </source>
</evidence>
<dbReference type="OrthoDB" id="1921953at2759"/>
<feature type="domain" description="Integrator complex subunit 7 C-terminal" evidence="7">
    <location>
        <begin position="800"/>
        <end position="915"/>
    </location>
</feature>
<dbReference type="Pfam" id="PF24436">
    <property type="entry name" value="INTS7_N"/>
    <property type="match status" value="1"/>
</dbReference>
<reference evidence="10" key="1">
    <citation type="submission" date="2021-04" db="EMBL/GenBank/DDBJ databases">
        <authorList>
            <consortium name="Molecular Ecology Group"/>
        </authorList>
    </citation>
    <scope>NUCLEOTIDE SEQUENCE</scope>
</reference>
<dbReference type="InterPro" id="IPR054519">
    <property type="entry name" value="INTS7_C"/>
</dbReference>